<proteinExistence type="predicted"/>
<evidence type="ECO:0000313" key="2">
    <source>
        <dbReference type="EMBL" id="RRT88783.1"/>
    </source>
</evidence>
<dbReference type="GO" id="GO:0008832">
    <property type="term" value="F:dGTPase activity"/>
    <property type="evidence" value="ECO:0007669"/>
    <property type="project" value="TreeGrafter"/>
</dbReference>
<dbReference type="PANTHER" id="PTHR11373:SF4">
    <property type="entry name" value="DEOXYNUCLEOSIDE TRIPHOSPHATE TRIPHOSPHOHYDROLASE SAMHD1"/>
    <property type="match status" value="1"/>
</dbReference>
<dbReference type="Pfam" id="PF19276">
    <property type="entry name" value="HD_assoc_2"/>
    <property type="match status" value="1"/>
</dbReference>
<protein>
    <submittedName>
        <fullName evidence="2">HD domain-containing protein</fullName>
    </submittedName>
</protein>
<comment type="caution">
    <text evidence="2">The sequence shown here is derived from an EMBL/GenBank/DDBJ whole genome shotgun (WGS) entry which is preliminary data.</text>
</comment>
<gene>
    <name evidence="2" type="ORF">EGI89_12635</name>
</gene>
<dbReference type="CDD" id="cd00077">
    <property type="entry name" value="HDc"/>
    <property type="match status" value="1"/>
</dbReference>
<dbReference type="InterPro" id="IPR003607">
    <property type="entry name" value="HD/PDEase_dom"/>
</dbReference>
<feature type="domain" description="HD" evidence="1">
    <location>
        <begin position="67"/>
        <end position="176"/>
    </location>
</feature>
<sequence>MFADKTVRLNPLNNNKLKIVNDPVHGFITIPNELIYQIIQHPYFQRLRRITQTGLTEMVYPGARHSRFHHALGCMHLMQKALNILKRKNVDITPEEENGALIAILLHDLGHGPFSHSLEHSIINGSHHEEVSLRLMEELNQIFDNRLALAIQIFKGNYPKKFLSQLVSSQLDCDRMDYLKRDSFYTGVVEGNINPERIISMMNVSNDELVIEAKGISSVEKFLMARMFMYMQVYMHKKSFTAENFLISVLRRAKELTKAGENLFATFAFKYFLEENEVGSLSKEGLEIFTRLDDSDVLSAIKEWQFHDDLILSKLSKNIIQRTLPKSYLMDTKLSEEEILVEKNRVEKALGIDDASYFVEQTTIKIVPYEKSKSPIKVLYKNGEVKEISSSEKSLLTQFLQQEITKYHYHSV</sequence>
<name>A0A3R8SK66_9FLAO</name>
<dbReference type="PANTHER" id="PTHR11373">
    <property type="entry name" value="DEOXYNUCLEOSIDE TRIPHOSPHATE TRIPHOSPHOHYDROLASE"/>
    <property type="match status" value="1"/>
</dbReference>
<dbReference type="InterPro" id="IPR050135">
    <property type="entry name" value="dGTPase-like"/>
</dbReference>
<evidence type="ECO:0000313" key="3">
    <source>
        <dbReference type="Proteomes" id="UP000267844"/>
    </source>
</evidence>
<dbReference type="AlphaFoldDB" id="A0A3R8SK66"/>
<evidence type="ECO:0000259" key="1">
    <source>
        <dbReference type="PROSITE" id="PS51831"/>
    </source>
</evidence>
<reference evidence="2 3" key="1">
    <citation type="submission" date="2018-10" db="EMBL/GenBank/DDBJ databases">
        <title>Transmission dynamics of multidrug resistant bacteria on intensive care unit surfaces.</title>
        <authorList>
            <person name="D'Souza A.W."/>
            <person name="Potter R.F."/>
            <person name="Wallace M."/>
            <person name="Shupe A."/>
            <person name="Patel S."/>
            <person name="Sun S."/>
            <person name="Gul D."/>
            <person name="Kwon J.H."/>
            <person name="Andleeb S."/>
            <person name="Burnham C.-A.D."/>
            <person name="Dantas G."/>
        </authorList>
    </citation>
    <scope>NUCLEOTIDE SEQUENCE [LARGE SCALE GENOMIC DNA]</scope>
    <source>
        <strain evidence="2 3">WF_348</strain>
    </source>
</reference>
<dbReference type="InterPro" id="IPR006674">
    <property type="entry name" value="HD_domain"/>
</dbReference>
<dbReference type="SUPFAM" id="SSF109604">
    <property type="entry name" value="HD-domain/PDEase-like"/>
    <property type="match status" value="1"/>
</dbReference>
<dbReference type="EMBL" id="RHPO01000035">
    <property type="protein sequence ID" value="RRT88783.1"/>
    <property type="molecule type" value="Genomic_DNA"/>
</dbReference>
<dbReference type="Proteomes" id="UP000267844">
    <property type="component" value="Unassembled WGS sequence"/>
</dbReference>
<organism evidence="2 3">
    <name type="scientific">Empedobacter falsenii</name>
    <dbReference type="NCBI Taxonomy" id="343874"/>
    <lineage>
        <taxon>Bacteria</taxon>
        <taxon>Pseudomonadati</taxon>
        <taxon>Bacteroidota</taxon>
        <taxon>Flavobacteriia</taxon>
        <taxon>Flavobacteriales</taxon>
        <taxon>Weeksellaceae</taxon>
        <taxon>Empedobacter</taxon>
    </lineage>
</organism>
<dbReference type="Gene3D" id="1.10.3210.10">
    <property type="entry name" value="Hypothetical protein af1432"/>
    <property type="match status" value="1"/>
</dbReference>
<dbReference type="GO" id="GO:0006203">
    <property type="term" value="P:dGTP catabolic process"/>
    <property type="evidence" value="ECO:0007669"/>
    <property type="project" value="TreeGrafter"/>
</dbReference>
<accession>A0A3R8SK66</accession>
<dbReference type="PROSITE" id="PS51831">
    <property type="entry name" value="HD"/>
    <property type="match status" value="1"/>
</dbReference>
<dbReference type="SMART" id="SM00471">
    <property type="entry name" value="HDc"/>
    <property type="match status" value="1"/>
</dbReference>
<dbReference type="Pfam" id="PF01966">
    <property type="entry name" value="HD"/>
    <property type="match status" value="1"/>
</dbReference>
<dbReference type="InterPro" id="IPR045509">
    <property type="entry name" value="HD_assoc_2"/>
</dbReference>